<feature type="compositionally biased region" description="Pro residues" evidence="2">
    <location>
        <begin position="309"/>
        <end position="319"/>
    </location>
</feature>
<reference evidence="7" key="1">
    <citation type="journal article" date="2019" name="Int. J. Syst. Evol. Microbiol.">
        <title>The Global Catalogue of Microorganisms (GCM) 10K type strain sequencing project: providing services to taxonomists for standard genome sequencing and annotation.</title>
        <authorList>
            <consortium name="The Broad Institute Genomics Platform"/>
            <consortium name="The Broad Institute Genome Sequencing Center for Infectious Disease"/>
            <person name="Wu L."/>
            <person name="Ma J."/>
        </authorList>
    </citation>
    <scope>NUCLEOTIDE SEQUENCE [LARGE SCALE GENOMIC DNA]</scope>
    <source>
        <strain evidence="7">CGMCC 1.9106</strain>
    </source>
</reference>
<dbReference type="RefSeq" id="WP_376808869.1">
    <property type="nucleotide sequence ID" value="NZ_JBHTAC010000033.1"/>
</dbReference>
<evidence type="ECO:0000256" key="3">
    <source>
        <dbReference type="SAM" id="SignalP"/>
    </source>
</evidence>
<name>A0ABW2H1E0_9ACTN</name>
<feature type="domain" description="CBM6" evidence="5">
    <location>
        <begin position="171"/>
        <end position="295"/>
    </location>
</feature>
<keyword evidence="7" id="KW-1185">Reference proteome</keyword>
<dbReference type="Proteomes" id="UP001596392">
    <property type="component" value="Unassembled WGS sequence"/>
</dbReference>
<evidence type="ECO:0000259" key="4">
    <source>
        <dbReference type="PROSITE" id="PS50022"/>
    </source>
</evidence>
<comment type="caution">
    <text evidence="6">The sequence shown here is derived from an EMBL/GenBank/DDBJ whole genome shotgun (WGS) entry which is preliminary data.</text>
</comment>
<dbReference type="InterPro" id="IPR039331">
    <property type="entry name" value="PAPs-like"/>
</dbReference>
<feature type="signal peptide" evidence="3">
    <location>
        <begin position="1"/>
        <end position="31"/>
    </location>
</feature>
<protein>
    <submittedName>
        <fullName evidence="6">Discoidin domain-containing protein</fullName>
    </submittedName>
</protein>
<dbReference type="Pfam" id="PF00754">
    <property type="entry name" value="F5_F8_type_C"/>
    <property type="match status" value="1"/>
</dbReference>
<feature type="region of interest" description="Disordered" evidence="2">
    <location>
        <begin position="279"/>
        <end position="325"/>
    </location>
</feature>
<evidence type="ECO:0000313" key="7">
    <source>
        <dbReference type="Proteomes" id="UP001596392"/>
    </source>
</evidence>
<dbReference type="Gene3D" id="2.60.120.260">
    <property type="entry name" value="Galactose-binding domain-like"/>
    <property type="match status" value="2"/>
</dbReference>
<dbReference type="SUPFAM" id="SSF49785">
    <property type="entry name" value="Galactose-binding domain-like"/>
    <property type="match status" value="2"/>
</dbReference>
<dbReference type="PROSITE" id="PS50022">
    <property type="entry name" value="FA58C_3"/>
    <property type="match status" value="1"/>
</dbReference>
<dbReference type="InterPro" id="IPR029052">
    <property type="entry name" value="Metallo-depent_PP-like"/>
</dbReference>
<sequence length="587" mass="61834">MRWKTKLPTLAAAATMLVAAALIVIVDPADAADVLLSHNRPATSSSTESSQYGPGNAVDGNATSRWASLEGSDPQWIRVDLGSSVAINRVKLTWEDAYASAYRLETSPDGTAWTTVKTVTGADGGTDDHTGLSANGRYLRVYGTARGTSYGYSLWELEVYGPDGAPDPGATDYQAENATLSQAAVFSNHAGYTGTGFVDYTNIAGGYIEWTVTAAAAGSRPGTIRYANGSTAARPMAIAVNGATVATGLAFNPTGSWSTWTDQTISLTLQAGANTVRATATTATGGPNVDRLTLGTAPTTSPTASPAPSNSPSPSPSPPGGTTFTVAAAGDIADQCTASSSSCQHPKTAALVTAMNPEFVITMGDNQYDDARLSDFQNYFDKTWGKFKSKIRPAPGNHETYDPAGEYAGYKSYFGAIAYPQGKNYYSFDHGNWHFIVLNSNSFDDAAQISWLQADLAANTRGCIAASWHHPLYSSGDHGNDPVSRPIWQLLYNARADLVLNGHDHHYERFGPQNPNAGADPNGIVELVGGMAGAPPYPIVNVQPNSLKRLSGTYGVIKLTFTDSTFSSQLIATDGAVKDTSPTYACH</sequence>
<gene>
    <name evidence="6" type="ORF">ACFQO7_26270</name>
</gene>
<keyword evidence="1 3" id="KW-0732">Signal</keyword>
<dbReference type="PANTHER" id="PTHR22953:SF153">
    <property type="entry name" value="PURPLE ACID PHOSPHATASE"/>
    <property type="match status" value="1"/>
</dbReference>
<dbReference type="SMART" id="SM00231">
    <property type="entry name" value="FA58C"/>
    <property type="match status" value="1"/>
</dbReference>
<proteinExistence type="predicted"/>
<dbReference type="InterPro" id="IPR004843">
    <property type="entry name" value="Calcineurin-like_PHP"/>
</dbReference>
<organism evidence="6 7">
    <name type="scientific">Catellatospora aurea</name>
    <dbReference type="NCBI Taxonomy" id="1337874"/>
    <lineage>
        <taxon>Bacteria</taxon>
        <taxon>Bacillati</taxon>
        <taxon>Actinomycetota</taxon>
        <taxon>Actinomycetes</taxon>
        <taxon>Micromonosporales</taxon>
        <taxon>Micromonosporaceae</taxon>
        <taxon>Catellatospora</taxon>
    </lineage>
</organism>
<dbReference type="PROSITE" id="PS51175">
    <property type="entry name" value="CBM6"/>
    <property type="match status" value="1"/>
</dbReference>
<dbReference type="EMBL" id="JBHTAC010000033">
    <property type="protein sequence ID" value="MFC7245999.1"/>
    <property type="molecule type" value="Genomic_DNA"/>
</dbReference>
<dbReference type="PANTHER" id="PTHR22953">
    <property type="entry name" value="ACID PHOSPHATASE RELATED"/>
    <property type="match status" value="1"/>
</dbReference>
<dbReference type="Gene3D" id="3.60.21.10">
    <property type="match status" value="1"/>
</dbReference>
<dbReference type="InterPro" id="IPR055240">
    <property type="entry name" value="CBM13-like"/>
</dbReference>
<evidence type="ECO:0000256" key="2">
    <source>
        <dbReference type="SAM" id="MobiDB-lite"/>
    </source>
</evidence>
<feature type="domain" description="F5/8 type C" evidence="4">
    <location>
        <begin position="24"/>
        <end position="162"/>
    </location>
</feature>
<evidence type="ECO:0000313" key="6">
    <source>
        <dbReference type="EMBL" id="MFC7245999.1"/>
    </source>
</evidence>
<feature type="compositionally biased region" description="Low complexity" evidence="2">
    <location>
        <begin position="295"/>
        <end position="308"/>
    </location>
</feature>
<dbReference type="SUPFAM" id="SSF56300">
    <property type="entry name" value="Metallo-dependent phosphatases"/>
    <property type="match status" value="1"/>
</dbReference>
<dbReference type="InterPro" id="IPR008979">
    <property type="entry name" value="Galactose-bd-like_sf"/>
</dbReference>
<dbReference type="Pfam" id="PF00149">
    <property type="entry name" value="Metallophos"/>
    <property type="match status" value="1"/>
</dbReference>
<feature type="chain" id="PRO_5045418268" evidence="3">
    <location>
        <begin position="32"/>
        <end position="587"/>
    </location>
</feature>
<evidence type="ECO:0000256" key="1">
    <source>
        <dbReference type="ARBA" id="ARBA00022729"/>
    </source>
</evidence>
<dbReference type="InterPro" id="IPR005084">
    <property type="entry name" value="CBM6"/>
</dbReference>
<dbReference type="CDD" id="cd04082">
    <property type="entry name" value="CBM35_pectate_lyase-like"/>
    <property type="match status" value="1"/>
</dbReference>
<accession>A0ABW2H1E0</accession>
<evidence type="ECO:0000259" key="5">
    <source>
        <dbReference type="PROSITE" id="PS51175"/>
    </source>
</evidence>
<dbReference type="Pfam" id="PF22704">
    <property type="entry name" value="CBM13-like"/>
    <property type="match status" value="1"/>
</dbReference>
<dbReference type="InterPro" id="IPR000421">
    <property type="entry name" value="FA58C"/>
</dbReference>